<evidence type="ECO:0000256" key="4">
    <source>
        <dbReference type="ARBA" id="ARBA00023136"/>
    </source>
</evidence>
<keyword evidence="3" id="KW-1133">Transmembrane helix</keyword>
<keyword evidence="4" id="KW-0472">Membrane</keyword>
<feature type="domain" description="DUF1232" evidence="5">
    <location>
        <begin position="241"/>
        <end position="275"/>
    </location>
</feature>
<evidence type="ECO:0000259" key="5">
    <source>
        <dbReference type="Pfam" id="PF06803"/>
    </source>
</evidence>
<organism evidence="6 7">
    <name type="scientific">Clostridium punense</name>
    <dbReference type="NCBI Taxonomy" id="1054297"/>
    <lineage>
        <taxon>Bacteria</taxon>
        <taxon>Bacillati</taxon>
        <taxon>Bacillota</taxon>
        <taxon>Clostridia</taxon>
        <taxon>Eubacteriales</taxon>
        <taxon>Clostridiaceae</taxon>
        <taxon>Clostridium</taxon>
    </lineage>
</organism>
<proteinExistence type="predicted"/>
<evidence type="ECO:0000313" key="6">
    <source>
        <dbReference type="EMBL" id="MBP2024122.1"/>
    </source>
</evidence>
<accession>A0ABS4K8K6</accession>
<dbReference type="InterPro" id="IPR010652">
    <property type="entry name" value="DUF1232"/>
</dbReference>
<dbReference type="EMBL" id="JAGGLL010000050">
    <property type="protein sequence ID" value="MBP2024122.1"/>
    <property type="molecule type" value="Genomic_DNA"/>
</dbReference>
<dbReference type="Proteomes" id="UP001519308">
    <property type="component" value="Unassembled WGS sequence"/>
</dbReference>
<name>A0ABS4K8K6_9CLOT</name>
<gene>
    <name evidence="6" type="ORF">J2Z44_003977</name>
</gene>
<dbReference type="Pfam" id="PF06803">
    <property type="entry name" value="DUF1232"/>
    <property type="match status" value="1"/>
</dbReference>
<evidence type="ECO:0000313" key="7">
    <source>
        <dbReference type="Proteomes" id="UP001519308"/>
    </source>
</evidence>
<comment type="subcellular location">
    <subcellularLocation>
        <location evidence="1">Endomembrane system</location>
        <topology evidence="1">Multi-pass membrane protein</topology>
    </subcellularLocation>
</comment>
<protein>
    <submittedName>
        <fullName evidence="6">Uncharacterized membrane protein YkvA (DUF1232 family)</fullName>
    </submittedName>
</protein>
<evidence type="ECO:0000256" key="1">
    <source>
        <dbReference type="ARBA" id="ARBA00004127"/>
    </source>
</evidence>
<evidence type="ECO:0000256" key="3">
    <source>
        <dbReference type="ARBA" id="ARBA00022989"/>
    </source>
</evidence>
<reference evidence="6 7" key="1">
    <citation type="submission" date="2021-03" db="EMBL/GenBank/DDBJ databases">
        <title>Genomic Encyclopedia of Type Strains, Phase IV (KMG-IV): sequencing the most valuable type-strain genomes for metagenomic binning, comparative biology and taxonomic classification.</title>
        <authorList>
            <person name="Goeker M."/>
        </authorList>
    </citation>
    <scope>NUCLEOTIDE SEQUENCE [LARGE SCALE GENOMIC DNA]</scope>
    <source>
        <strain evidence="6 7">DSM 28650</strain>
    </source>
</reference>
<keyword evidence="7" id="KW-1185">Reference proteome</keyword>
<sequence length="340" mass="39093">MKVSNIKAIITEKDLNNILNDVLINYAKVPELKITNIIINKYIIISGVYNTKVKIPFEAQISIIEVINNKVTLVLQSVSIKRISINKSIKKYIMQKVIKEFNEIGVSVINDVVKIDLDKICKVIQIVSFNLIGINLIPGGLDAEFSDFNFFSEELEKKETNEVVTEKEIFVEDQKIINKCLDSSYCNKENGTISYSALRRKIKGRFPNKFSKIQEFILLMPDILSLLLRLYKDRRVKKDIKITISIALGYLLCPIDILPDWIPLIGTFDDITVTVFILNKIFCNIPEEVIMENWEGEKNIVELVKKYVEYLSKIMGIKKINSIIGFCSKVMEKGYNFFVE</sequence>
<keyword evidence="2" id="KW-0812">Transmembrane</keyword>
<evidence type="ECO:0000256" key="2">
    <source>
        <dbReference type="ARBA" id="ARBA00022692"/>
    </source>
</evidence>
<dbReference type="RefSeq" id="WP_021282539.1">
    <property type="nucleotide sequence ID" value="NZ_JAGGLL010000050.1"/>
</dbReference>
<comment type="caution">
    <text evidence="6">The sequence shown here is derived from an EMBL/GenBank/DDBJ whole genome shotgun (WGS) entry which is preliminary data.</text>
</comment>